<organism evidence="1 2">
    <name type="scientific">Candidatus Campbellbacteria bacterium RIFCSPLOWO2_02_35_12</name>
    <dbReference type="NCBI Taxonomy" id="1797580"/>
    <lineage>
        <taxon>Bacteria</taxon>
        <taxon>Candidatus Campbelliibacteriota</taxon>
    </lineage>
</organism>
<accession>A0A1F5EG01</accession>
<proteinExistence type="predicted"/>
<comment type="caution">
    <text evidence="1">The sequence shown here is derived from an EMBL/GenBank/DDBJ whole genome shotgun (WGS) entry which is preliminary data.</text>
</comment>
<evidence type="ECO:0000313" key="2">
    <source>
        <dbReference type="Proteomes" id="UP000186029"/>
    </source>
</evidence>
<dbReference type="EMBL" id="MFAC01000033">
    <property type="protein sequence ID" value="OGD66295.1"/>
    <property type="molecule type" value="Genomic_DNA"/>
</dbReference>
<dbReference type="AlphaFoldDB" id="A0A1F5EG01"/>
<name>A0A1F5EG01_9BACT</name>
<protein>
    <submittedName>
        <fullName evidence="1">Uncharacterized protein</fullName>
    </submittedName>
</protein>
<evidence type="ECO:0000313" key="1">
    <source>
        <dbReference type="EMBL" id="OGD66295.1"/>
    </source>
</evidence>
<sequence length="162" mass="18862">MTLNEIKIISEISTPFLVFIFGIILLRKTEQIKSSVNRSSDFSVKWANEFFEVYRHFLNETEETMNLLFHLQQADEKEGDKIVEKLRNVLVSLTKSELHMSIMLSSFPKIESNLNKHSHDIIVSLYEMIKTKKGNFDDLKLIVANFSNSARNVHGELLKHDY</sequence>
<dbReference type="Proteomes" id="UP000186029">
    <property type="component" value="Unassembled WGS sequence"/>
</dbReference>
<gene>
    <name evidence="1" type="ORF">A2Z61_01200</name>
</gene>
<reference evidence="1 2" key="1">
    <citation type="journal article" date="2016" name="Nat. Commun.">
        <title>Thousands of microbial genomes shed light on interconnected biogeochemical processes in an aquifer system.</title>
        <authorList>
            <person name="Anantharaman K."/>
            <person name="Brown C.T."/>
            <person name="Hug L.A."/>
            <person name="Sharon I."/>
            <person name="Castelle C.J."/>
            <person name="Probst A.J."/>
            <person name="Thomas B.C."/>
            <person name="Singh A."/>
            <person name="Wilkins M.J."/>
            <person name="Karaoz U."/>
            <person name="Brodie E.L."/>
            <person name="Williams K.H."/>
            <person name="Hubbard S.S."/>
            <person name="Banfield J.F."/>
        </authorList>
    </citation>
    <scope>NUCLEOTIDE SEQUENCE [LARGE SCALE GENOMIC DNA]</scope>
</reference>